<dbReference type="PANTHER" id="PTHR46600:SF1">
    <property type="entry name" value="THAP DOMAIN-CONTAINING PROTEIN 1"/>
    <property type="match status" value="1"/>
</dbReference>
<keyword evidence="6" id="KW-0805">Transcription regulation</keyword>
<evidence type="ECO:0000256" key="9">
    <source>
        <dbReference type="ARBA" id="ARBA00023163"/>
    </source>
</evidence>
<evidence type="ECO:0000256" key="11">
    <source>
        <dbReference type="ARBA" id="ARBA00023306"/>
    </source>
</evidence>
<keyword evidence="5" id="KW-0862">Zinc</keyword>
<dbReference type="Proteomes" id="UP000325440">
    <property type="component" value="Unassembled WGS sequence"/>
</dbReference>
<accession>A0A5E4MQ26</accession>
<dbReference type="GO" id="GO:0008270">
    <property type="term" value="F:zinc ion binding"/>
    <property type="evidence" value="ECO:0007669"/>
    <property type="project" value="UniProtKB-KW"/>
</dbReference>
<dbReference type="InterPro" id="IPR026516">
    <property type="entry name" value="THAP1/10"/>
</dbReference>
<dbReference type="AlphaFoldDB" id="A0A5E4MQ26"/>
<evidence type="ECO:0000259" key="14">
    <source>
        <dbReference type="PROSITE" id="PS50950"/>
    </source>
</evidence>
<dbReference type="SMART" id="SM00980">
    <property type="entry name" value="THAP"/>
    <property type="match status" value="2"/>
</dbReference>
<proteinExistence type="inferred from homology"/>
<evidence type="ECO:0000256" key="2">
    <source>
        <dbReference type="ARBA" id="ARBA00006177"/>
    </source>
</evidence>
<dbReference type="SMART" id="SM00692">
    <property type="entry name" value="DM3"/>
    <property type="match status" value="2"/>
</dbReference>
<keyword evidence="7" id="KW-0175">Coiled coil</keyword>
<reference evidence="15 16" key="1">
    <citation type="submission" date="2019-08" db="EMBL/GenBank/DDBJ databases">
        <authorList>
            <person name="Alioto T."/>
            <person name="Alioto T."/>
            <person name="Gomez Garrido J."/>
        </authorList>
    </citation>
    <scope>NUCLEOTIDE SEQUENCE [LARGE SCALE GENOMIC DNA]</scope>
</reference>
<sequence>MANACLVCLRSPKSNPDLSFHKFPTNPLLRNDWLKACGLLESDYGPYRRLCSRHFEHYCFTGNVKRYLKPKSIPTLHLTCIKQLAYNVPELQFKEHSVPDTCTSKFQSPSESNISSDSTLQKSKDLMEPGQSQVFKFPSDVANFHAVDDLRCALNYCKSCYVKCHNNEQVSFFEFPKNSFMCAIWVEKCNAKYLPTTDLTDLSKNYKLCSLHFEDKMFANFQKNRLFVHAIPSLFQNDSLTLPKKLIIIIQRDSENKMNKTLKDSVPRDHNYCNLKKDKPKIVNFNSSTDKSILSEKDKDYPGLKRISTKQMRKTLNDPVLGEHNYYNSSTEKKKSKQDIDYSGAKKPYTMVTDDVVGVEMETLVIEQEDSLFVKLKAQRNLIVLPKNWFCDVSYNSVKVPLAITFFTLNNSSIFSKRYLEKQLVLNQDSEITFFVNGKKVIPIDLGLKNYCKPLDILSLQNLIQKFDSINICQGISKKGLNNIRLNVFENTYRWWHPKCTNISADLESFLCYSCKILNTVLLKISDQKKYQQQKPLNNTFRKIINRNKLNLNIKKNNSVRFMKMSQLTSTFKKP</sequence>
<dbReference type="Pfam" id="PF05485">
    <property type="entry name" value="THAP"/>
    <property type="match status" value="2"/>
</dbReference>
<evidence type="ECO:0000256" key="13">
    <source>
        <dbReference type="SAM" id="MobiDB-lite"/>
    </source>
</evidence>
<evidence type="ECO:0000313" key="15">
    <source>
        <dbReference type="EMBL" id="VVC33568.1"/>
    </source>
</evidence>
<evidence type="ECO:0000256" key="3">
    <source>
        <dbReference type="ARBA" id="ARBA00022723"/>
    </source>
</evidence>
<evidence type="ECO:0000256" key="10">
    <source>
        <dbReference type="ARBA" id="ARBA00023242"/>
    </source>
</evidence>
<keyword evidence="8 12" id="KW-0238">DNA-binding</keyword>
<name>A0A5E4MQ26_9HEMI</name>
<keyword evidence="16" id="KW-1185">Reference proteome</keyword>
<dbReference type="InterPro" id="IPR006612">
    <property type="entry name" value="THAP_Znf"/>
</dbReference>
<dbReference type="SUPFAM" id="SSF57716">
    <property type="entry name" value="Glucocorticoid receptor-like (DNA-binding domain)"/>
    <property type="match status" value="2"/>
</dbReference>
<dbReference type="GO" id="GO:0043565">
    <property type="term" value="F:sequence-specific DNA binding"/>
    <property type="evidence" value="ECO:0007669"/>
    <property type="project" value="InterPro"/>
</dbReference>
<evidence type="ECO:0000256" key="4">
    <source>
        <dbReference type="ARBA" id="ARBA00022771"/>
    </source>
</evidence>
<evidence type="ECO:0000256" key="7">
    <source>
        <dbReference type="ARBA" id="ARBA00023054"/>
    </source>
</evidence>
<dbReference type="PROSITE" id="PS50950">
    <property type="entry name" value="ZF_THAP"/>
    <property type="match status" value="2"/>
</dbReference>
<keyword evidence="11" id="KW-0131">Cell cycle</keyword>
<evidence type="ECO:0000256" key="12">
    <source>
        <dbReference type="PROSITE-ProRule" id="PRU00309"/>
    </source>
</evidence>
<evidence type="ECO:0000256" key="1">
    <source>
        <dbReference type="ARBA" id="ARBA00004642"/>
    </source>
</evidence>
<gene>
    <name evidence="15" type="ORF">CINCED_3A015280</name>
</gene>
<feature type="domain" description="THAP-type" evidence="14">
    <location>
        <begin position="1"/>
        <end position="77"/>
    </location>
</feature>
<feature type="compositionally biased region" description="Polar residues" evidence="13">
    <location>
        <begin position="102"/>
        <end position="121"/>
    </location>
</feature>
<evidence type="ECO:0000256" key="5">
    <source>
        <dbReference type="ARBA" id="ARBA00022833"/>
    </source>
</evidence>
<evidence type="ECO:0000256" key="6">
    <source>
        <dbReference type="ARBA" id="ARBA00023015"/>
    </source>
</evidence>
<comment type="similarity">
    <text evidence="2">Belongs to the THAP1 family.</text>
</comment>
<dbReference type="PANTHER" id="PTHR46600">
    <property type="entry name" value="THAP DOMAIN-CONTAINING"/>
    <property type="match status" value="1"/>
</dbReference>
<keyword evidence="4 12" id="KW-0863">Zinc-finger</keyword>
<organism evidence="15 16">
    <name type="scientific">Cinara cedri</name>
    <dbReference type="NCBI Taxonomy" id="506608"/>
    <lineage>
        <taxon>Eukaryota</taxon>
        <taxon>Metazoa</taxon>
        <taxon>Ecdysozoa</taxon>
        <taxon>Arthropoda</taxon>
        <taxon>Hexapoda</taxon>
        <taxon>Insecta</taxon>
        <taxon>Pterygota</taxon>
        <taxon>Neoptera</taxon>
        <taxon>Paraneoptera</taxon>
        <taxon>Hemiptera</taxon>
        <taxon>Sternorrhyncha</taxon>
        <taxon>Aphidomorpha</taxon>
        <taxon>Aphidoidea</taxon>
        <taxon>Aphididae</taxon>
        <taxon>Lachninae</taxon>
        <taxon>Cinara</taxon>
    </lineage>
</organism>
<feature type="domain" description="THAP-type" evidence="14">
    <location>
        <begin position="147"/>
        <end position="235"/>
    </location>
</feature>
<comment type="subcellular location">
    <subcellularLocation>
        <location evidence="1">Nucleus</location>
        <location evidence="1">Nucleoplasm</location>
    </subcellularLocation>
</comment>
<keyword evidence="10" id="KW-0539">Nucleus</keyword>
<evidence type="ECO:0000256" key="8">
    <source>
        <dbReference type="ARBA" id="ARBA00023125"/>
    </source>
</evidence>
<keyword evidence="3" id="KW-0479">Metal-binding</keyword>
<keyword evidence="9" id="KW-0804">Transcription</keyword>
<dbReference type="GO" id="GO:0005654">
    <property type="term" value="C:nucleoplasm"/>
    <property type="evidence" value="ECO:0007669"/>
    <property type="project" value="UniProtKB-SubCell"/>
</dbReference>
<protein>
    <submittedName>
        <fullName evidence="15">Zinc finger, C2CH-type</fullName>
    </submittedName>
</protein>
<evidence type="ECO:0000313" key="16">
    <source>
        <dbReference type="Proteomes" id="UP000325440"/>
    </source>
</evidence>
<feature type="region of interest" description="Disordered" evidence="13">
    <location>
        <begin position="102"/>
        <end position="122"/>
    </location>
</feature>
<dbReference type="EMBL" id="CABPRJ010000970">
    <property type="protein sequence ID" value="VVC33568.1"/>
    <property type="molecule type" value="Genomic_DNA"/>
</dbReference>
<dbReference type="OrthoDB" id="6630356at2759"/>